<gene>
    <name evidence="2" type="ORF">D9613_010795</name>
</gene>
<dbReference type="EMBL" id="JAACJL010000046">
    <property type="protein sequence ID" value="KAF4613288.1"/>
    <property type="molecule type" value="Genomic_DNA"/>
</dbReference>
<dbReference type="Proteomes" id="UP000521872">
    <property type="component" value="Unassembled WGS sequence"/>
</dbReference>
<name>A0A8H4VKJ7_9AGAR</name>
<feature type="compositionally biased region" description="Polar residues" evidence="1">
    <location>
        <begin position="61"/>
        <end position="70"/>
    </location>
</feature>
<reference evidence="2 3" key="1">
    <citation type="submission" date="2019-12" db="EMBL/GenBank/DDBJ databases">
        <authorList>
            <person name="Floudas D."/>
            <person name="Bentzer J."/>
            <person name="Ahren D."/>
            <person name="Johansson T."/>
            <person name="Persson P."/>
            <person name="Tunlid A."/>
        </authorList>
    </citation>
    <scope>NUCLEOTIDE SEQUENCE [LARGE SCALE GENOMIC DNA]</scope>
    <source>
        <strain evidence="2 3">CBS 102.39</strain>
    </source>
</reference>
<comment type="caution">
    <text evidence="2">The sequence shown here is derived from an EMBL/GenBank/DDBJ whole genome shotgun (WGS) entry which is preliminary data.</text>
</comment>
<protein>
    <submittedName>
        <fullName evidence="2">Uncharacterized protein</fullName>
    </submittedName>
</protein>
<keyword evidence="3" id="KW-1185">Reference proteome</keyword>
<sequence length="92" mass="9474">MKAYDALGTSALHASISTQTSTSATHSPRWDSAAISPLDLIKERPASGTLRPGALVPNPTPFNSQDSQLFRASGSPTPSRSSASTKDPAGGH</sequence>
<feature type="region of interest" description="Disordered" evidence="1">
    <location>
        <begin position="44"/>
        <end position="92"/>
    </location>
</feature>
<dbReference type="AlphaFoldDB" id="A0A8H4VKJ7"/>
<evidence type="ECO:0000256" key="1">
    <source>
        <dbReference type="SAM" id="MobiDB-lite"/>
    </source>
</evidence>
<feature type="compositionally biased region" description="Low complexity" evidence="1">
    <location>
        <begin position="13"/>
        <end position="27"/>
    </location>
</feature>
<accession>A0A8H4VKJ7</accession>
<feature type="region of interest" description="Disordered" evidence="1">
    <location>
        <begin position="1"/>
        <end position="31"/>
    </location>
</feature>
<feature type="compositionally biased region" description="Low complexity" evidence="1">
    <location>
        <begin position="71"/>
        <end position="85"/>
    </location>
</feature>
<evidence type="ECO:0000313" key="3">
    <source>
        <dbReference type="Proteomes" id="UP000521872"/>
    </source>
</evidence>
<proteinExistence type="predicted"/>
<evidence type="ECO:0000313" key="2">
    <source>
        <dbReference type="EMBL" id="KAF4613288.1"/>
    </source>
</evidence>
<organism evidence="2 3">
    <name type="scientific">Agrocybe pediades</name>
    <dbReference type="NCBI Taxonomy" id="84607"/>
    <lineage>
        <taxon>Eukaryota</taxon>
        <taxon>Fungi</taxon>
        <taxon>Dikarya</taxon>
        <taxon>Basidiomycota</taxon>
        <taxon>Agaricomycotina</taxon>
        <taxon>Agaricomycetes</taxon>
        <taxon>Agaricomycetidae</taxon>
        <taxon>Agaricales</taxon>
        <taxon>Agaricineae</taxon>
        <taxon>Strophariaceae</taxon>
        <taxon>Agrocybe</taxon>
    </lineage>
</organism>